<evidence type="ECO:0000256" key="1">
    <source>
        <dbReference type="SAM" id="Phobius"/>
    </source>
</evidence>
<dbReference type="InterPro" id="IPR032820">
    <property type="entry name" value="ATPase_put"/>
</dbReference>
<keyword evidence="1" id="KW-0472">Membrane</keyword>
<dbReference type="EMBL" id="FNUT01000014">
    <property type="protein sequence ID" value="SEG69415.1"/>
    <property type="molecule type" value="Genomic_DNA"/>
</dbReference>
<evidence type="ECO:0000313" key="2">
    <source>
        <dbReference type="EMBL" id="SEG69415.1"/>
    </source>
</evidence>
<accession>A0A1H6C9W4</accession>
<protein>
    <submittedName>
        <fullName evidence="2">Putative F0F1-ATPase subunit Ca2+/Mg2+ transporter</fullName>
    </submittedName>
</protein>
<gene>
    <name evidence="2" type="ORF">SAMN05421877_11418</name>
</gene>
<keyword evidence="3" id="KW-1185">Reference proteome</keyword>
<keyword evidence="1" id="KW-1133">Transmembrane helix</keyword>
<reference evidence="3" key="1">
    <citation type="submission" date="2016-10" db="EMBL/GenBank/DDBJ databases">
        <authorList>
            <person name="Varghese N."/>
            <person name="Submissions S."/>
        </authorList>
    </citation>
    <scope>NUCLEOTIDE SEQUENCE [LARGE SCALE GENOMIC DNA]</scope>
    <source>
        <strain evidence="3">DSM 22361</strain>
    </source>
</reference>
<proteinExistence type="predicted"/>
<feature type="transmembrane region" description="Helical" evidence="1">
    <location>
        <begin position="12"/>
        <end position="35"/>
    </location>
</feature>
<dbReference type="RefSeq" id="WP_234993271.1">
    <property type="nucleotide sequence ID" value="NZ_CP049246.1"/>
</dbReference>
<sequence length="75" mass="9001">MKGNNSDKKVNKWLVFTSMPVQMGITIYLFYWVGAWLDRRYEVEGEWWMKGLTMLGVIVSLYQFIKQVNYINKNE</sequence>
<feature type="transmembrane region" description="Helical" evidence="1">
    <location>
        <begin position="47"/>
        <end position="65"/>
    </location>
</feature>
<organism evidence="2 3">
    <name type="scientific">Sphingobacterium lactis</name>
    <dbReference type="NCBI Taxonomy" id="797291"/>
    <lineage>
        <taxon>Bacteria</taxon>
        <taxon>Pseudomonadati</taxon>
        <taxon>Bacteroidota</taxon>
        <taxon>Sphingobacteriia</taxon>
        <taxon>Sphingobacteriales</taxon>
        <taxon>Sphingobacteriaceae</taxon>
        <taxon>Sphingobacterium</taxon>
    </lineage>
</organism>
<dbReference type="Proteomes" id="UP000236731">
    <property type="component" value="Unassembled WGS sequence"/>
</dbReference>
<keyword evidence="1" id="KW-0812">Transmembrane</keyword>
<dbReference type="AlphaFoldDB" id="A0A1H6C9W4"/>
<name>A0A1H6C9W4_9SPHI</name>
<dbReference type="Pfam" id="PF09527">
    <property type="entry name" value="ATPase_gene1"/>
    <property type="match status" value="1"/>
</dbReference>
<evidence type="ECO:0000313" key="3">
    <source>
        <dbReference type="Proteomes" id="UP000236731"/>
    </source>
</evidence>